<protein>
    <recommendedName>
        <fullName evidence="4">HTH luxR-type domain-containing protein</fullName>
    </recommendedName>
</protein>
<dbReference type="PROSITE" id="PS00622">
    <property type="entry name" value="HTH_LUXR_1"/>
    <property type="match status" value="1"/>
</dbReference>
<comment type="caution">
    <text evidence="5">The sequence shown here is derived from an EMBL/GenBank/DDBJ whole genome shotgun (WGS) entry which is preliminary data.</text>
</comment>
<sequence>MTKRANILAENALEPSLASKMSRIKYACEHLKILMISVYSIEEKSFLLVSNNFASVLGARYNQFKNEGWDFWYSIVHPKQTDDIKDSISSFLDNCLIDCQWFSRYYIKGETDYIFLKHEILVCQIEGKSIAVNYLLDISDMEGIEGHLKTSEDLDSKPFSGKNRIVLSARQKQILSLISEGYSSKEIGDLLFISNHTVLSHRKNLIAKFRAKNSAQLIKKAWCYFTGNFGEESLQLGMVR</sequence>
<dbReference type="EMBL" id="LAZR01012810">
    <property type="protein sequence ID" value="KKM24988.1"/>
    <property type="molecule type" value="Genomic_DNA"/>
</dbReference>
<name>A0A0F9KSA8_9ZZZZ</name>
<evidence type="ECO:0000313" key="5">
    <source>
        <dbReference type="EMBL" id="KKM24988.1"/>
    </source>
</evidence>
<reference evidence="5" key="1">
    <citation type="journal article" date="2015" name="Nature">
        <title>Complex archaea that bridge the gap between prokaryotes and eukaryotes.</title>
        <authorList>
            <person name="Spang A."/>
            <person name="Saw J.H."/>
            <person name="Jorgensen S.L."/>
            <person name="Zaremba-Niedzwiedzka K."/>
            <person name="Martijn J."/>
            <person name="Lind A.E."/>
            <person name="van Eijk R."/>
            <person name="Schleper C."/>
            <person name="Guy L."/>
            <person name="Ettema T.J."/>
        </authorList>
    </citation>
    <scope>NUCLEOTIDE SEQUENCE</scope>
</reference>
<evidence type="ECO:0000256" key="3">
    <source>
        <dbReference type="ARBA" id="ARBA00023163"/>
    </source>
</evidence>
<gene>
    <name evidence="5" type="ORF">LCGC14_1599560</name>
</gene>
<dbReference type="InterPro" id="IPR000792">
    <property type="entry name" value="Tscrpt_reg_LuxR_C"/>
</dbReference>
<dbReference type="PROSITE" id="PS50043">
    <property type="entry name" value="HTH_LUXR_2"/>
    <property type="match status" value="1"/>
</dbReference>
<keyword evidence="1" id="KW-0805">Transcription regulation</keyword>
<dbReference type="CDD" id="cd06170">
    <property type="entry name" value="LuxR_C_like"/>
    <property type="match status" value="1"/>
</dbReference>
<dbReference type="GO" id="GO:0006355">
    <property type="term" value="P:regulation of DNA-templated transcription"/>
    <property type="evidence" value="ECO:0007669"/>
    <property type="project" value="InterPro"/>
</dbReference>
<dbReference type="AlphaFoldDB" id="A0A0F9KSA8"/>
<organism evidence="5">
    <name type="scientific">marine sediment metagenome</name>
    <dbReference type="NCBI Taxonomy" id="412755"/>
    <lineage>
        <taxon>unclassified sequences</taxon>
        <taxon>metagenomes</taxon>
        <taxon>ecological metagenomes</taxon>
    </lineage>
</organism>
<dbReference type="InterPro" id="IPR016032">
    <property type="entry name" value="Sig_transdc_resp-reg_C-effctor"/>
</dbReference>
<feature type="domain" description="HTH luxR-type" evidence="4">
    <location>
        <begin position="160"/>
        <end position="225"/>
    </location>
</feature>
<keyword evidence="3" id="KW-0804">Transcription</keyword>
<proteinExistence type="predicted"/>
<dbReference type="PANTHER" id="PTHR44688">
    <property type="entry name" value="DNA-BINDING TRANSCRIPTIONAL ACTIVATOR DEVR_DOSR"/>
    <property type="match status" value="1"/>
</dbReference>
<dbReference type="PANTHER" id="PTHR44688:SF16">
    <property type="entry name" value="DNA-BINDING TRANSCRIPTIONAL ACTIVATOR DEVR_DOSR"/>
    <property type="match status" value="1"/>
</dbReference>
<dbReference type="Gene3D" id="1.10.10.10">
    <property type="entry name" value="Winged helix-like DNA-binding domain superfamily/Winged helix DNA-binding domain"/>
    <property type="match status" value="1"/>
</dbReference>
<dbReference type="InterPro" id="IPR036388">
    <property type="entry name" value="WH-like_DNA-bd_sf"/>
</dbReference>
<evidence type="ECO:0000256" key="1">
    <source>
        <dbReference type="ARBA" id="ARBA00023015"/>
    </source>
</evidence>
<dbReference type="SMART" id="SM00421">
    <property type="entry name" value="HTH_LUXR"/>
    <property type="match status" value="1"/>
</dbReference>
<dbReference type="GO" id="GO:0003677">
    <property type="term" value="F:DNA binding"/>
    <property type="evidence" value="ECO:0007669"/>
    <property type="project" value="UniProtKB-KW"/>
</dbReference>
<evidence type="ECO:0000259" key="4">
    <source>
        <dbReference type="PROSITE" id="PS50043"/>
    </source>
</evidence>
<dbReference type="PRINTS" id="PR00038">
    <property type="entry name" value="HTHLUXR"/>
</dbReference>
<dbReference type="SUPFAM" id="SSF46894">
    <property type="entry name" value="C-terminal effector domain of the bipartite response regulators"/>
    <property type="match status" value="1"/>
</dbReference>
<accession>A0A0F9KSA8</accession>
<evidence type="ECO:0000256" key="2">
    <source>
        <dbReference type="ARBA" id="ARBA00023125"/>
    </source>
</evidence>
<keyword evidence="2" id="KW-0238">DNA-binding</keyword>
<dbReference type="Pfam" id="PF00196">
    <property type="entry name" value="GerE"/>
    <property type="match status" value="1"/>
</dbReference>